<feature type="modified residue" description="Phosphohistidine" evidence="6">
    <location>
        <position position="375"/>
    </location>
</feature>
<dbReference type="SMART" id="SM00073">
    <property type="entry name" value="HPT"/>
    <property type="match status" value="1"/>
</dbReference>
<evidence type="ECO:0000259" key="8">
    <source>
        <dbReference type="PROSITE" id="PS50109"/>
    </source>
</evidence>
<feature type="transmembrane region" description="Helical" evidence="7">
    <location>
        <begin position="29"/>
        <end position="47"/>
    </location>
</feature>
<feature type="transmembrane region" description="Helical" evidence="7">
    <location>
        <begin position="155"/>
        <end position="180"/>
    </location>
</feature>
<sequence length="668" mass="73922">MLNALKSYLLLPNEVTEFEDQYLARMNRIAMGFFALHLPIFTLIAYFNDTGVWTALVLTSAVLAGPLVAISTWKNKRSISSIMGVAAMFMGGLLVHFGQGPVQIEMHFYFFVLIALLAVFANPMVVVAAAVTAAAHHTLLWLALPASVFNYDAPIWVVGVHAAFVVLESVAACFIARSFFDNVIGLEKKVAQRTAEVETRNRDMRLILDSVKQGFFTLDSSGRISEERSAAVDHLLGAIEPGSMIFDVISRHDLKTAEWMDMGLSEVFDGFMPIELTIDQLPSRLNANERSLSIQYNPIEIGGNVTGLAVVLTDITAEVEREKLEAESREMIAVIDGIQADREGFLDFFQEAEAIVEALRTEPRSDLALLKRRVHTLKGNASIFGLQRVADACHAIEDHLEEYHEIPDGSLWTKLLGCWATARGNLRRLVNEDNCELRLTDEQYRSHLLQILNGQTAEALAVDVASWQLEGTEKRLNRIAEQARRLAERLGKGDLVVRIEGNHLRTEPEQWSGFWASFIHVVRNAVDHGLETPQEREAAGKELPPELKLQTHIQGDRYVVTVADNGRGINWERIAASAQKHGIPCETSSQLIDALFEDGVSSADEVSETSGRGVGMAALKQECENLGGTIEVESETNSGTEFRFCFPLSQMTPQTNSLLESHGIPVVT</sequence>
<feature type="transmembrane region" description="Helical" evidence="7">
    <location>
        <begin position="79"/>
        <end position="97"/>
    </location>
</feature>
<gene>
    <name evidence="10" type="primary">cheA_1</name>
    <name evidence="10" type="ORF">Pla100_10110</name>
</gene>
<name>A0A5C6AVL7_9BACT</name>
<dbReference type="EMBL" id="SJPM01000001">
    <property type="protein sequence ID" value="TWU04075.1"/>
    <property type="molecule type" value="Genomic_DNA"/>
</dbReference>
<dbReference type="PROSITE" id="PS50894">
    <property type="entry name" value="HPT"/>
    <property type="match status" value="1"/>
</dbReference>
<dbReference type="SUPFAM" id="SSF55874">
    <property type="entry name" value="ATPase domain of HSP90 chaperone/DNA topoisomerase II/histidine kinase"/>
    <property type="match status" value="1"/>
</dbReference>
<feature type="domain" description="Histidine kinase" evidence="8">
    <location>
        <begin position="520"/>
        <end position="650"/>
    </location>
</feature>
<dbReference type="Proteomes" id="UP000316213">
    <property type="component" value="Unassembled WGS sequence"/>
</dbReference>
<keyword evidence="7" id="KW-1133">Transmembrane helix</keyword>
<dbReference type="InterPro" id="IPR003594">
    <property type="entry name" value="HATPase_dom"/>
</dbReference>
<evidence type="ECO:0000256" key="6">
    <source>
        <dbReference type="PROSITE-ProRule" id="PRU00110"/>
    </source>
</evidence>
<dbReference type="PRINTS" id="PR00344">
    <property type="entry name" value="BCTRLSENSOR"/>
</dbReference>
<dbReference type="PANTHER" id="PTHR43395:SF1">
    <property type="entry name" value="CHEMOTAXIS PROTEIN CHEA"/>
    <property type="match status" value="1"/>
</dbReference>
<dbReference type="OrthoDB" id="9798098at2"/>
<feature type="domain" description="HPt" evidence="9">
    <location>
        <begin position="334"/>
        <end position="433"/>
    </location>
</feature>
<evidence type="ECO:0000256" key="2">
    <source>
        <dbReference type="ARBA" id="ARBA00012438"/>
    </source>
</evidence>
<feature type="transmembrane region" description="Helical" evidence="7">
    <location>
        <begin position="52"/>
        <end position="73"/>
    </location>
</feature>
<dbReference type="PANTHER" id="PTHR43395">
    <property type="entry name" value="SENSOR HISTIDINE KINASE CHEA"/>
    <property type="match status" value="1"/>
</dbReference>
<feature type="transmembrane region" description="Helical" evidence="7">
    <location>
        <begin position="109"/>
        <end position="135"/>
    </location>
</feature>
<dbReference type="Pfam" id="PF02518">
    <property type="entry name" value="HATPase_c"/>
    <property type="match status" value="1"/>
</dbReference>
<protein>
    <recommendedName>
        <fullName evidence="2">histidine kinase</fullName>
        <ecNumber evidence="2">2.7.13.3</ecNumber>
    </recommendedName>
</protein>
<evidence type="ECO:0000259" key="9">
    <source>
        <dbReference type="PROSITE" id="PS50894"/>
    </source>
</evidence>
<evidence type="ECO:0000256" key="3">
    <source>
        <dbReference type="ARBA" id="ARBA00022553"/>
    </source>
</evidence>
<dbReference type="EC" id="2.7.13.3" evidence="2"/>
<dbReference type="RefSeq" id="WP_146576462.1">
    <property type="nucleotide sequence ID" value="NZ_SJPM01000001.1"/>
</dbReference>
<dbReference type="AlphaFoldDB" id="A0A5C6AVL7"/>
<keyword evidence="3 6" id="KW-0597">Phosphoprotein</keyword>
<dbReference type="Gene3D" id="3.30.450.20">
    <property type="entry name" value="PAS domain"/>
    <property type="match status" value="1"/>
</dbReference>
<keyword evidence="7" id="KW-0472">Membrane</keyword>
<reference evidence="10 11" key="1">
    <citation type="submission" date="2019-02" db="EMBL/GenBank/DDBJ databases">
        <title>Deep-cultivation of Planctomycetes and their phenomic and genomic characterization uncovers novel biology.</title>
        <authorList>
            <person name="Wiegand S."/>
            <person name="Jogler M."/>
            <person name="Boedeker C."/>
            <person name="Pinto D."/>
            <person name="Vollmers J."/>
            <person name="Rivas-Marin E."/>
            <person name="Kohn T."/>
            <person name="Peeters S.H."/>
            <person name="Heuer A."/>
            <person name="Rast P."/>
            <person name="Oberbeckmann S."/>
            <person name="Bunk B."/>
            <person name="Jeske O."/>
            <person name="Meyerdierks A."/>
            <person name="Storesund J.E."/>
            <person name="Kallscheuer N."/>
            <person name="Luecker S."/>
            <person name="Lage O.M."/>
            <person name="Pohl T."/>
            <person name="Merkel B.J."/>
            <person name="Hornburger P."/>
            <person name="Mueller R.-W."/>
            <person name="Bruemmer F."/>
            <person name="Labrenz M."/>
            <person name="Spormann A.M."/>
            <person name="Op Den Camp H."/>
            <person name="Overmann J."/>
            <person name="Amann R."/>
            <person name="Jetten M.S.M."/>
            <person name="Mascher T."/>
            <person name="Medema M.H."/>
            <person name="Devos D.P."/>
            <person name="Kaster A.-K."/>
            <person name="Ovreas L."/>
            <person name="Rohde M."/>
            <person name="Galperin M.Y."/>
            <person name="Jogler C."/>
        </authorList>
    </citation>
    <scope>NUCLEOTIDE SEQUENCE [LARGE SCALE GENOMIC DNA]</scope>
    <source>
        <strain evidence="10 11">Pla100</strain>
    </source>
</reference>
<evidence type="ECO:0000256" key="1">
    <source>
        <dbReference type="ARBA" id="ARBA00000085"/>
    </source>
</evidence>
<evidence type="ECO:0000256" key="4">
    <source>
        <dbReference type="ARBA" id="ARBA00022679"/>
    </source>
</evidence>
<comment type="catalytic activity">
    <reaction evidence="1">
        <text>ATP + protein L-histidine = ADP + protein N-phospho-L-histidine.</text>
        <dbReference type="EC" id="2.7.13.3"/>
    </reaction>
</comment>
<dbReference type="InterPro" id="IPR005467">
    <property type="entry name" value="His_kinase_dom"/>
</dbReference>
<dbReference type="InterPro" id="IPR008207">
    <property type="entry name" value="Sig_transdc_His_kin_Hpt_dom"/>
</dbReference>
<dbReference type="Gene3D" id="1.20.120.160">
    <property type="entry name" value="HPT domain"/>
    <property type="match status" value="1"/>
</dbReference>
<keyword evidence="11" id="KW-1185">Reference proteome</keyword>
<dbReference type="SUPFAM" id="SSF47226">
    <property type="entry name" value="Histidine-containing phosphotransfer domain, HPT domain"/>
    <property type="match status" value="1"/>
</dbReference>
<comment type="caution">
    <text evidence="10">The sequence shown here is derived from an EMBL/GenBank/DDBJ whole genome shotgun (WGS) entry which is preliminary data.</text>
</comment>
<organism evidence="10 11">
    <name type="scientific">Neorhodopirellula pilleata</name>
    <dbReference type="NCBI Taxonomy" id="2714738"/>
    <lineage>
        <taxon>Bacteria</taxon>
        <taxon>Pseudomonadati</taxon>
        <taxon>Planctomycetota</taxon>
        <taxon>Planctomycetia</taxon>
        <taxon>Pirellulales</taxon>
        <taxon>Pirellulaceae</taxon>
        <taxon>Neorhodopirellula</taxon>
    </lineage>
</organism>
<dbReference type="InterPro" id="IPR036641">
    <property type="entry name" value="HPT_dom_sf"/>
</dbReference>
<evidence type="ECO:0000256" key="5">
    <source>
        <dbReference type="ARBA" id="ARBA00022777"/>
    </source>
</evidence>
<dbReference type="FunFam" id="3.30.565.10:FF:000016">
    <property type="entry name" value="Chemotaxis protein CheA, putative"/>
    <property type="match status" value="1"/>
</dbReference>
<dbReference type="SMART" id="SM00387">
    <property type="entry name" value="HATPase_c"/>
    <property type="match status" value="1"/>
</dbReference>
<dbReference type="Gene3D" id="3.30.565.10">
    <property type="entry name" value="Histidine kinase-like ATPase, C-terminal domain"/>
    <property type="match status" value="1"/>
</dbReference>
<dbReference type="InterPro" id="IPR036890">
    <property type="entry name" value="HATPase_C_sf"/>
</dbReference>
<accession>A0A5C6AVL7</accession>
<dbReference type="CDD" id="cd00088">
    <property type="entry name" value="HPT"/>
    <property type="match status" value="1"/>
</dbReference>
<dbReference type="InterPro" id="IPR004358">
    <property type="entry name" value="Sig_transdc_His_kin-like_C"/>
</dbReference>
<dbReference type="PROSITE" id="PS50109">
    <property type="entry name" value="HIS_KIN"/>
    <property type="match status" value="1"/>
</dbReference>
<evidence type="ECO:0000256" key="7">
    <source>
        <dbReference type="SAM" id="Phobius"/>
    </source>
</evidence>
<keyword evidence="5" id="KW-0418">Kinase</keyword>
<evidence type="ECO:0000313" key="10">
    <source>
        <dbReference type="EMBL" id="TWU04075.1"/>
    </source>
</evidence>
<dbReference type="Pfam" id="PF01627">
    <property type="entry name" value="Hpt"/>
    <property type="match status" value="1"/>
</dbReference>
<dbReference type="InterPro" id="IPR051315">
    <property type="entry name" value="Bact_Chemotaxis_CheA"/>
</dbReference>
<dbReference type="GO" id="GO:0000155">
    <property type="term" value="F:phosphorelay sensor kinase activity"/>
    <property type="evidence" value="ECO:0007669"/>
    <property type="project" value="UniProtKB-ARBA"/>
</dbReference>
<evidence type="ECO:0000313" key="11">
    <source>
        <dbReference type="Proteomes" id="UP000316213"/>
    </source>
</evidence>
<proteinExistence type="predicted"/>
<keyword evidence="4 10" id="KW-0808">Transferase</keyword>
<keyword evidence="7" id="KW-0812">Transmembrane</keyword>